<dbReference type="EMBL" id="CAKOGP040000001">
    <property type="protein sequence ID" value="CAJ1903793.1"/>
    <property type="molecule type" value="Genomic_DNA"/>
</dbReference>
<feature type="compositionally biased region" description="Low complexity" evidence="1">
    <location>
        <begin position="126"/>
        <end position="137"/>
    </location>
</feature>
<name>A0AAD2CCU7_9STRA</name>
<evidence type="ECO:0000256" key="1">
    <source>
        <dbReference type="SAM" id="MobiDB-lite"/>
    </source>
</evidence>
<protein>
    <submittedName>
        <fullName evidence="2">Uncharacterized protein</fullName>
    </submittedName>
</protein>
<feature type="compositionally biased region" description="Low complexity" evidence="1">
    <location>
        <begin position="243"/>
        <end position="264"/>
    </location>
</feature>
<feature type="compositionally biased region" description="Low complexity" evidence="1">
    <location>
        <begin position="293"/>
        <end position="304"/>
    </location>
</feature>
<organism evidence="2 3">
    <name type="scientific">Cylindrotheca closterium</name>
    <dbReference type="NCBI Taxonomy" id="2856"/>
    <lineage>
        <taxon>Eukaryota</taxon>
        <taxon>Sar</taxon>
        <taxon>Stramenopiles</taxon>
        <taxon>Ochrophyta</taxon>
        <taxon>Bacillariophyta</taxon>
        <taxon>Bacillariophyceae</taxon>
        <taxon>Bacillariophycidae</taxon>
        <taxon>Bacillariales</taxon>
        <taxon>Bacillariaceae</taxon>
        <taxon>Cylindrotheca</taxon>
    </lineage>
</organism>
<feature type="compositionally biased region" description="Basic and acidic residues" evidence="1">
    <location>
        <begin position="278"/>
        <end position="292"/>
    </location>
</feature>
<comment type="caution">
    <text evidence="2">The sequence shown here is derived from an EMBL/GenBank/DDBJ whole genome shotgun (WGS) entry which is preliminary data.</text>
</comment>
<feature type="compositionally biased region" description="Low complexity" evidence="1">
    <location>
        <begin position="86"/>
        <end position="99"/>
    </location>
</feature>
<feature type="compositionally biased region" description="Acidic residues" evidence="1">
    <location>
        <begin position="487"/>
        <end position="496"/>
    </location>
</feature>
<feature type="region of interest" description="Disordered" evidence="1">
    <location>
        <begin position="485"/>
        <end position="571"/>
    </location>
</feature>
<feature type="region of interest" description="Disordered" evidence="1">
    <location>
        <begin position="232"/>
        <end position="388"/>
    </location>
</feature>
<feature type="compositionally biased region" description="Basic and acidic residues" evidence="1">
    <location>
        <begin position="514"/>
        <end position="529"/>
    </location>
</feature>
<dbReference type="Proteomes" id="UP001295423">
    <property type="component" value="Unassembled WGS sequence"/>
</dbReference>
<dbReference type="AlphaFoldDB" id="A0AAD2CCU7"/>
<feature type="region of interest" description="Disordered" evidence="1">
    <location>
        <begin position="1"/>
        <end position="20"/>
    </location>
</feature>
<accession>A0AAD2CCU7</accession>
<feature type="compositionally biased region" description="Basic and acidic residues" evidence="1">
    <location>
        <begin position="540"/>
        <end position="571"/>
    </location>
</feature>
<evidence type="ECO:0000313" key="3">
    <source>
        <dbReference type="Proteomes" id="UP001295423"/>
    </source>
</evidence>
<evidence type="ECO:0000313" key="2">
    <source>
        <dbReference type="EMBL" id="CAJ1903793.1"/>
    </source>
</evidence>
<gene>
    <name evidence="2" type="ORF">CYCCA115_LOCUS387</name>
</gene>
<feature type="compositionally biased region" description="Basic and acidic residues" evidence="1">
    <location>
        <begin position="497"/>
        <end position="506"/>
    </location>
</feature>
<feature type="compositionally biased region" description="Basic and acidic residues" evidence="1">
    <location>
        <begin position="316"/>
        <end position="329"/>
    </location>
</feature>
<feature type="region of interest" description="Disordered" evidence="1">
    <location>
        <begin position="861"/>
        <end position="884"/>
    </location>
</feature>
<reference evidence="2" key="1">
    <citation type="submission" date="2023-08" db="EMBL/GenBank/DDBJ databases">
        <authorList>
            <person name="Audoor S."/>
            <person name="Bilcke G."/>
        </authorList>
    </citation>
    <scope>NUCLEOTIDE SEQUENCE</scope>
</reference>
<proteinExistence type="predicted"/>
<keyword evidence="3" id="KW-1185">Reference proteome</keyword>
<feature type="compositionally biased region" description="Basic and acidic residues" evidence="1">
    <location>
        <begin position="338"/>
        <end position="353"/>
    </location>
</feature>
<feature type="region of interest" description="Disordered" evidence="1">
    <location>
        <begin position="84"/>
        <end position="137"/>
    </location>
</feature>
<feature type="compositionally biased region" description="Acidic residues" evidence="1">
    <location>
        <begin position="109"/>
        <end position="119"/>
    </location>
</feature>
<sequence>MPRKPRKSDSSTPGINPRENLLDHRNFLARSLTRNDNEIYALVKLNRSLRQAKEAILQSCGELVLLDIGLGKLKLINDELHQAQQATPAPATTTTTAAAAPPPEATPSSDDDDDDDDNGDKEKQQTTETTTNTAAAAAAVEETSQAAVVHHLSPAQKDLCVDFLLKMKLRRKLCNRLSRRLNRIAHALDGEDVAPPPPPRYGDLSLNIDPQALKDKEVHWKLLKEAQERVELAKKNKNENGNSTDTDIKTTTSETEPPQETTSSLEAPLVKAEEPEEKAEKEMEDEKTKKAEPAIIPSAPEAAPTGDKVVTPTTKQEPEEKSEDKKIGEETNAADMNEPEKKEENGEPEKKEESAEEDPESVISKNLFASPVKKEDNGGVPMTQTERDEELLKSYDDAYEKVWDATTNSFKYTILDEKREPDYATIQDGGVGALSRHMTDEEREAENQRWQSAILARIPKQPTFEDLGLTARVFCLEERLKRCREEADQEEGEEEPDSNKKAKAEGDNDEDAMDVDKAQDEKESSKKEDGEEGGATESSTPKKEIKTPEKKNMGAAEKKKEPPKKVEKEFKPTKPMSLAAVPSFHNQDTNRLRMIQADMIGQTIISTAKERLAGLVHSYNDALIKSVQCYNAKQQIAQKVALNLEQGRREVAKANSEYALKVSLGKQKWLVEKKEHDNKRLATMPSRFGQLAIGTNAIQTYMRINAGDQIKLMVGQALGDLVDLTIMQAEGKLTTNTKYPDFVPPTAPALPQQFRQQQQTLKNEHDRLAAAFNQLEEQRRVKWRKYMGARAEIEVKHGVSSRRTAATYSSTPCPQLNRATQQSIPNLQFPVMARAGYTPINKPPSSDPKYSAAKVKQRIANDGSVAPVTEPKKTKDGLYMRPSGRTRKGMQWDALRGLWVPENYR</sequence>